<dbReference type="Pfam" id="PF26571">
    <property type="entry name" value="VldE"/>
    <property type="match status" value="1"/>
</dbReference>
<dbReference type="SUPFAM" id="SSF53955">
    <property type="entry name" value="Lysozyme-like"/>
    <property type="match status" value="1"/>
</dbReference>
<name>A0A0Q0U8R0_9CORY</name>
<feature type="region of interest" description="Disordered" evidence="1">
    <location>
        <begin position="119"/>
        <end position="175"/>
    </location>
</feature>
<feature type="compositionally biased region" description="Basic and acidic residues" evidence="1">
    <location>
        <begin position="493"/>
        <end position="509"/>
    </location>
</feature>
<accession>A0A0Q0U8R0</accession>
<comment type="caution">
    <text evidence="5">The sequence shown here is derived from an EMBL/GenBank/DDBJ whole genome shotgun (WGS) entry which is preliminary data.</text>
</comment>
<dbReference type="InterPro" id="IPR016047">
    <property type="entry name" value="M23ase_b-sheet_dom"/>
</dbReference>
<evidence type="ECO:0000256" key="1">
    <source>
        <dbReference type="SAM" id="MobiDB-lite"/>
    </source>
</evidence>
<dbReference type="PANTHER" id="PTHR21666:SF270">
    <property type="entry name" value="MUREIN HYDROLASE ACTIVATOR ENVC"/>
    <property type="match status" value="1"/>
</dbReference>
<feature type="domain" description="Transglycosylase SLT" evidence="2">
    <location>
        <begin position="350"/>
        <end position="463"/>
    </location>
</feature>
<evidence type="ECO:0000259" key="4">
    <source>
        <dbReference type="Pfam" id="PF26571"/>
    </source>
</evidence>
<gene>
    <name evidence="5" type="primary">mepM</name>
    <name evidence="5" type="ORF">Cocul_00865</name>
</gene>
<evidence type="ECO:0000313" key="5">
    <source>
        <dbReference type="EMBL" id="KQB84069.1"/>
    </source>
</evidence>
<dbReference type="AlphaFoldDB" id="A0A0Q0U8R0"/>
<feature type="domain" description="M23ase beta-sheet core" evidence="3">
    <location>
        <begin position="16"/>
        <end position="124"/>
    </location>
</feature>
<dbReference type="GO" id="GO:0004222">
    <property type="term" value="F:metalloendopeptidase activity"/>
    <property type="evidence" value="ECO:0007669"/>
    <property type="project" value="TreeGrafter"/>
</dbReference>
<dbReference type="Pfam" id="PF01551">
    <property type="entry name" value="Peptidase_M23"/>
    <property type="match status" value="1"/>
</dbReference>
<dbReference type="InterPro" id="IPR058593">
    <property type="entry name" value="ARB_07466-like_C"/>
</dbReference>
<dbReference type="Gene3D" id="1.10.530.10">
    <property type="match status" value="1"/>
</dbReference>
<dbReference type="InterPro" id="IPR011055">
    <property type="entry name" value="Dup_hybrid_motif"/>
</dbReference>
<dbReference type="PANTHER" id="PTHR21666">
    <property type="entry name" value="PEPTIDASE-RELATED"/>
    <property type="match status" value="1"/>
</dbReference>
<dbReference type="CDD" id="cd12797">
    <property type="entry name" value="M23_peptidase"/>
    <property type="match status" value="1"/>
</dbReference>
<dbReference type="EC" id="3.4.24.-" evidence="5"/>
<dbReference type="Proteomes" id="UP000050517">
    <property type="component" value="Unassembled WGS sequence"/>
</dbReference>
<organism evidence="5 6">
    <name type="scientific">Corynebacterium oculi</name>
    <dbReference type="NCBI Taxonomy" id="1544416"/>
    <lineage>
        <taxon>Bacteria</taxon>
        <taxon>Bacillati</taxon>
        <taxon>Actinomycetota</taxon>
        <taxon>Actinomycetes</taxon>
        <taxon>Mycobacteriales</taxon>
        <taxon>Corynebacteriaceae</taxon>
        <taxon>Corynebacterium</taxon>
    </lineage>
</organism>
<dbReference type="InterPro" id="IPR008258">
    <property type="entry name" value="Transglycosylase_SLT_dom_1"/>
</dbReference>
<dbReference type="PATRIC" id="fig|1544416.3.peg.864"/>
<feature type="region of interest" description="Disordered" evidence="1">
    <location>
        <begin position="90"/>
        <end position="109"/>
    </location>
</feature>
<dbReference type="SUPFAM" id="SSF51261">
    <property type="entry name" value="Duplicated hybrid motif"/>
    <property type="match status" value="1"/>
</dbReference>
<sequence>MNHLGSGWRVPERPDHRGVDIPQGAGTPIYAFADGVVVAAGEASGFGQWIVIDHEYGGETFSTVYGHMFPQHVLVKAGDRVKAGQHIAHEGYNGEVSPPGPGGSHLHFEVWQPSRLGGGQDVDPVPWLNKAVEPGTGGPGKAPSSEEDAPTKETQPGDGSRRSSGGVLAPSEKIANEEHLQVDAIRVARSVAQRFPEIETIGGWRPYDPFPDHPSGRAVDVMIPGWDGDAGRRLGDEIRDYLYANREDFHIEYMIWRQEYIPSEGEGNVMEDRGSPTQNHFDHVHVTTVGGGFPGPDHEFAPAPEGGSSSPRMGDGCGGVGVHPDEGLDTAQIPPELVKWIGLGGQVCREVSSPLLAGLLYHESGGFHADAVSPVGAQGYAQFMPLTWASVGAKVDEQGQVAGPAGSGSPSDPADATMAAARYLCGIAKDQAPLLASGAISGDPTELMLAAYNAGPGAVQAHGGVPPFKETLNYVQVVPKEAEKFTAATGKVADQRHAGEHDDKEDVKE</sequence>
<dbReference type="CDD" id="cd00254">
    <property type="entry name" value="LT-like"/>
    <property type="match status" value="1"/>
</dbReference>
<keyword evidence="6" id="KW-1185">Reference proteome</keyword>
<proteinExistence type="predicted"/>
<dbReference type="STRING" id="1544416.Cocul_00865"/>
<dbReference type="InterPro" id="IPR023346">
    <property type="entry name" value="Lysozyme-like_dom_sf"/>
</dbReference>
<keyword evidence="5" id="KW-0378">Hydrolase</keyword>
<evidence type="ECO:0000259" key="2">
    <source>
        <dbReference type="Pfam" id="PF01464"/>
    </source>
</evidence>
<dbReference type="EMBL" id="LKST01000002">
    <property type="protein sequence ID" value="KQB84069.1"/>
    <property type="molecule type" value="Genomic_DNA"/>
</dbReference>
<feature type="domain" description="ARB-07466-like C-terminal" evidence="4">
    <location>
        <begin position="177"/>
        <end position="281"/>
    </location>
</feature>
<dbReference type="InterPro" id="IPR050570">
    <property type="entry name" value="Cell_wall_metabolism_enzyme"/>
</dbReference>
<reference evidence="5 6" key="1">
    <citation type="submission" date="2015-10" db="EMBL/GenBank/DDBJ databases">
        <title>Corynebacteirum lowii and Corynebacterium oculi species nova, derived from human clinical disease and and emended description of Corynebacterium mastiditis.</title>
        <authorList>
            <person name="Bernard K."/>
            <person name="Pacheco A.L."/>
            <person name="Mcdougall C."/>
            <person name="Burtx T."/>
            <person name="Weibe D."/>
            <person name="Tyler S."/>
            <person name="Olson A.B."/>
            <person name="Cnockaert M."/>
            <person name="Eguchi H."/>
            <person name="Kuwahara T."/>
            <person name="Nakayama-Imaohji H."/>
            <person name="Boudewijins M."/>
            <person name="Van Hoecke F."/>
            <person name="Bernier A.-M."/>
            <person name="Vandamme P."/>
        </authorList>
    </citation>
    <scope>NUCLEOTIDE SEQUENCE [LARGE SCALE GENOMIC DNA]</scope>
    <source>
        <strain evidence="5 6">NML 130210</strain>
    </source>
</reference>
<protein>
    <submittedName>
        <fullName evidence="5">Murein DD-endopeptidase MepM</fullName>
        <ecNumber evidence="5">3.4.24.-</ecNumber>
    </submittedName>
</protein>
<evidence type="ECO:0000313" key="6">
    <source>
        <dbReference type="Proteomes" id="UP000050517"/>
    </source>
</evidence>
<dbReference type="Pfam" id="PF01464">
    <property type="entry name" value="SLT"/>
    <property type="match status" value="1"/>
</dbReference>
<dbReference type="Gene3D" id="2.70.70.10">
    <property type="entry name" value="Glucose Permease (Domain IIA)"/>
    <property type="match status" value="1"/>
</dbReference>
<feature type="region of interest" description="Disordered" evidence="1">
    <location>
        <begin position="486"/>
        <end position="509"/>
    </location>
</feature>
<evidence type="ECO:0000259" key="3">
    <source>
        <dbReference type="Pfam" id="PF01551"/>
    </source>
</evidence>